<dbReference type="RefSeq" id="WP_090645549.1">
    <property type="nucleotide sequence ID" value="NZ_CBCRYE010000001.1"/>
</dbReference>
<accession>A0A1G4QTG9</accession>
<protein>
    <recommendedName>
        <fullName evidence="4">Tetratricopeptide repeat protein</fullName>
    </recommendedName>
</protein>
<keyword evidence="1" id="KW-0812">Transmembrane</keyword>
<evidence type="ECO:0000313" key="3">
    <source>
        <dbReference type="Proteomes" id="UP000199150"/>
    </source>
</evidence>
<dbReference type="SUPFAM" id="SSF48452">
    <property type="entry name" value="TPR-like"/>
    <property type="match status" value="1"/>
</dbReference>
<gene>
    <name evidence="2" type="ORF">SAMN02927928_1472</name>
</gene>
<sequence>MSSSNPTMGAVSGTRRSNPAGFFVLIALAVALAAFALYKGQAPVRTPFPEDWIIWARGTATWAGALAVGVVVLLIGVIGLIINLLSSARPARKAHHKPVPAEIELAAAPAVDLQTATRANESRNSESRGNLRFNAQNVATLGLSGDHLETVAAAPSLEVQSLEPAIFSDHGAFSDNASDSFMTRMPEAPVEAAIEAPTQAPLQAPGEVPAFDATAALSETHGLHIHTPTAEIVPIRPDIVLPAEAEHDPLAAALLAETPDVVTHAPQGDINAVISSAMRFAPQSEPQPEAMVHPVEAVAETIATPAAEIVPDVVPAPPVELPPESPPAAHDDEAEIRQAARTALSVWPDSTRAIAADELSARISHLYYDKSPASQKAFQLIASGDLSAAAAALAAQADALAEAGNHAAAAELWRVSGALHMGRDDSKAMAAYEHVSELDPNDANIHLYLARRYQMAGDIVRQPAVIARALGVISDPAIRAELLAPYADLKLKAGDAKAAGDAFEELSRLHETEAYLRPDDVGVRSTLAITVARLAQAREMQGAFEEAGPLYRKAHKVFADLSALKPEHPGLRAMADNALRDAQRFNIA</sequence>
<dbReference type="EMBL" id="FMTS01000001">
    <property type="protein sequence ID" value="SCW47309.1"/>
    <property type="molecule type" value="Genomic_DNA"/>
</dbReference>
<proteinExistence type="predicted"/>
<keyword evidence="1" id="KW-1133">Transmembrane helix</keyword>
<dbReference type="STRING" id="260084.SAMN02927928_1472"/>
<dbReference type="InterPro" id="IPR011990">
    <property type="entry name" value="TPR-like_helical_dom_sf"/>
</dbReference>
<name>A0A1G4QTG9_9CAUL</name>
<evidence type="ECO:0000313" key="2">
    <source>
        <dbReference type="EMBL" id="SCW47309.1"/>
    </source>
</evidence>
<dbReference type="OrthoDB" id="7169190at2"/>
<evidence type="ECO:0008006" key="4">
    <source>
        <dbReference type="Google" id="ProtNLM"/>
    </source>
</evidence>
<organism evidence="2 3">
    <name type="scientific">Asticcacaulis taihuensis</name>
    <dbReference type="NCBI Taxonomy" id="260084"/>
    <lineage>
        <taxon>Bacteria</taxon>
        <taxon>Pseudomonadati</taxon>
        <taxon>Pseudomonadota</taxon>
        <taxon>Alphaproteobacteria</taxon>
        <taxon>Caulobacterales</taxon>
        <taxon>Caulobacteraceae</taxon>
        <taxon>Asticcacaulis</taxon>
    </lineage>
</organism>
<feature type="transmembrane region" description="Helical" evidence="1">
    <location>
        <begin position="60"/>
        <end position="85"/>
    </location>
</feature>
<dbReference type="Proteomes" id="UP000199150">
    <property type="component" value="Unassembled WGS sequence"/>
</dbReference>
<keyword evidence="1" id="KW-0472">Membrane</keyword>
<dbReference type="AlphaFoldDB" id="A0A1G4QTG9"/>
<keyword evidence="3" id="KW-1185">Reference proteome</keyword>
<feature type="transmembrane region" description="Helical" evidence="1">
    <location>
        <begin position="20"/>
        <end position="40"/>
    </location>
</feature>
<reference evidence="3" key="1">
    <citation type="submission" date="2016-10" db="EMBL/GenBank/DDBJ databases">
        <authorList>
            <person name="Varghese N."/>
            <person name="Submissions S."/>
        </authorList>
    </citation>
    <scope>NUCLEOTIDE SEQUENCE [LARGE SCALE GENOMIC DNA]</scope>
    <source>
        <strain evidence="3">CGMCC 1.3431</strain>
    </source>
</reference>
<dbReference type="Gene3D" id="1.25.40.10">
    <property type="entry name" value="Tetratricopeptide repeat domain"/>
    <property type="match status" value="1"/>
</dbReference>
<evidence type="ECO:0000256" key="1">
    <source>
        <dbReference type="SAM" id="Phobius"/>
    </source>
</evidence>